<name>A0A3P7N265_9BILA</name>
<dbReference type="AlphaFoldDB" id="A0A3P7N265"/>
<sequence>MHYYISREWLHRLSTFAHPGPITNHDFLCQHSQILPRRAARLTNYYATISSSLWDLLYEKFGGGPVSSELHYCLQCQNEYQMMKRRREYELKTYITLETFLEQLKEEHPELTYSYYMPPNIIAKTWIEKWKAFVDGNELEPPGPIDNKILLISNNKNDSKPQLRASSQYRQIQREVWLFFHSQYGGGPELLCMPENHPTAEKLRELTSEVQQKIMSTLESRKQEDDSEQGDDSSYFLPFESNVAALMTTDRSDEV</sequence>
<dbReference type="EMBL" id="UYRT01090739">
    <property type="protein sequence ID" value="VDN36385.1"/>
    <property type="molecule type" value="Genomic_DNA"/>
</dbReference>
<dbReference type="SUPFAM" id="SSF143791">
    <property type="entry name" value="DUSP-like"/>
    <property type="match status" value="2"/>
</dbReference>
<dbReference type="GO" id="GO:0004843">
    <property type="term" value="F:cysteine-type deubiquitinase activity"/>
    <property type="evidence" value="ECO:0007669"/>
    <property type="project" value="InterPro"/>
</dbReference>
<feature type="domain" description="DUSP" evidence="2">
    <location>
        <begin position="92"/>
        <end position="196"/>
    </location>
</feature>
<evidence type="ECO:0000256" key="1">
    <source>
        <dbReference type="SAM" id="MobiDB-lite"/>
    </source>
</evidence>
<dbReference type="InterPro" id="IPR035927">
    <property type="entry name" value="DUSP-like_sf"/>
</dbReference>
<gene>
    <name evidence="3" type="ORF">GPUH_LOCUS20600</name>
</gene>
<dbReference type="Pfam" id="PF06337">
    <property type="entry name" value="DUSP"/>
    <property type="match status" value="2"/>
</dbReference>
<feature type="region of interest" description="Disordered" evidence="1">
    <location>
        <begin position="217"/>
        <end position="236"/>
    </location>
</feature>
<proteinExistence type="predicted"/>
<dbReference type="SMART" id="SM00695">
    <property type="entry name" value="DUSP"/>
    <property type="match status" value="2"/>
</dbReference>
<accession>A0A3P7N265</accession>
<dbReference type="Gene3D" id="3.30.2230.10">
    <property type="entry name" value="DUSP-like"/>
    <property type="match status" value="2"/>
</dbReference>
<organism evidence="3 4">
    <name type="scientific">Gongylonema pulchrum</name>
    <dbReference type="NCBI Taxonomy" id="637853"/>
    <lineage>
        <taxon>Eukaryota</taxon>
        <taxon>Metazoa</taxon>
        <taxon>Ecdysozoa</taxon>
        <taxon>Nematoda</taxon>
        <taxon>Chromadorea</taxon>
        <taxon>Rhabditida</taxon>
        <taxon>Spirurina</taxon>
        <taxon>Spiruromorpha</taxon>
        <taxon>Spiruroidea</taxon>
        <taxon>Gongylonematidae</taxon>
        <taxon>Gongylonema</taxon>
    </lineage>
</organism>
<dbReference type="OrthoDB" id="21192at2759"/>
<reference evidence="3 4" key="1">
    <citation type="submission" date="2018-11" db="EMBL/GenBank/DDBJ databases">
        <authorList>
            <consortium name="Pathogen Informatics"/>
        </authorList>
    </citation>
    <scope>NUCLEOTIDE SEQUENCE [LARGE SCALE GENOMIC DNA]</scope>
</reference>
<evidence type="ECO:0000313" key="3">
    <source>
        <dbReference type="EMBL" id="VDN36385.1"/>
    </source>
</evidence>
<keyword evidence="4" id="KW-1185">Reference proteome</keyword>
<dbReference type="PROSITE" id="PS51283">
    <property type="entry name" value="DUSP"/>
    <property type="match status" value="2"/>
</dbReference>
<dbReference type="InterPro" id="IPR006615">
    <property type="entry name" value="Pept_C19_DUSP"/>
</dbReference>
<protein>
    <recommendedName>
        <fullName evidence="2">DUSP domain-containing protein</fullName>
    </recommendedName>
</protein>
<evidence type="ECO:0000313" key="4">
    <source>
        <dbReference type="Proteomes" id="UP000271098"/>
    </source>
</evidence>
<evidence type="ECO:0000259" key="2">
    <source>
        <dbReference type="PROSITE" id="PS51283"/>
    </source>
</evidence>
<dbReference type="Proteomes" id="UP000271098">
    <property type="component" value="Unassembled WGS sequence"/>
</dbReference>
<feature type="domain" description="DUSP" evidence="2">
    <location>
        <begin position="1"/>
        <end position="73"/>
    </location>
</feature>